<evidence type="ECO:0000313" key="4">
    <source>
        <dbReference type="EMBL" id="MCT2593503.1"/>
    </source>
</evidence>
<feature type="chain" id="PRO_5045759947" evidence="1">
    <location>
        <begin position="27"/>
        <end position="456"/>
    </location>
</feature>
<reference evidence="4 5" key="1">
    <citation type="submission" date="2021-10" db="EMBL/GenBank/DDBJ databases">
        <title>Streptomyces gossypii sp. nov., isolated from soil collected from cotton field.</title>
        <authorList>
            <person name="Ge X."/>
            <person name="Chen X."/>
            <person name="Liu W."/>
        </authorList>
    </citation>
    <scope>NUCLEOTIDE SEQUENCE [LARGE SCALE GENOMIC DNA]</scope>
    <source>
        <strain evidence="4 5">N2-109</strain>
    </source>
</reference>
<evidence type="ECO:0000313" key="5">
    <source>
        <dbReference type="Proteomes" id="UP001156389"/>
    </source>
</evidence>
<evidence type="ECO:0000259" key="3">
    <source>
        <dbReference type="Pfam" id="PF06439"/>
    </source>
</evidence>
<protein>
    <submittedName>
        <fullName evidence="4">ThuA domain-containing protein</fullName>
    </submittedName>
</protein>
<dbReference type="InterPro" id="IPR029010">
    <property type="entry name" value="ThuA-like"/>
</dbReference>
<keyword evidence="1" id="KW-0732">Signal</keyword>
<organism evidence="4 5">
    <name type="scientific">Streptomyces gossypii</name>
    <dbReference type="NCBI Taxonomy" id="2883101"/>
    <lineage>
        <taxon>Bacteria</taxon>
        <taxon>Bacillati</taxon>
        <taxon>Actinomycetota</taxon>
        <taxon>Actinomycetes</taxon>
        <taxon>Kitasatosporales</taxon>
        <taxon>Streptomycetaceae</taxon>
        <taxon>Streptomyces</taxon>
    </lineage>
</organism>
<accession>A0ABT2K006</accession>
<name>A0ABT2K006_9ACTN</name>
<dbReference type="InterPro" id="IPR010496">
    <property type="entry name" value="AL/BT2_dom"/>
</dbReference>
<dbReference type="Gene3D" id="3.40.50.880">
    <property type="match status" value="1"/>
</dbReference>
<evidence type="ECO:0000256" key="1">
    <source>
        <dbReference type="SAM" id="SignalP"/>
    </source>
</evidence>
<dbReference type="Gene3D" id="2.60.120.560">
    <property type="entry name" value="Exo-inulinase, domain 1"/>
    <property type="match status" value="1"/>
</dbReference>
<dbReference type="PANTHER" id="PTHR40469:SF2">
    <property type="entry name" value="GALACTOSE-BINDING DOMAIN-LIKE SUPERFAMILY PROTEIN"/>
    <property type="match status" value="1"/>
</dbReference>
<dbReference type="InterPro" id="IPR029062">
    <property type="entry name" value="Class_I_gatase-like"/>
</dbReference>
<dbReference type="PANTHER" id="PTHR40469">
    <property type="entry name" value="SECRETED GLYCOSYL HYDROLASE"/>
    <property type="match status" value="1"/>
</dbReference>
<feature type="domain" description="3-keto-alpha-glucoside-1,2-lyase/3-keto-2-hydroxy-glucal hydratase" evidence="3">
    <location>
        <begin position="272"/>
        <end position="449"/>
    </location>
</feature>
<gene>
    <name evidence="4" type="ORF">LHJ74_26965</name>
</gene>
<dbReference type="RefSeq" id="WP_260220878.1">
    <property type="nucleotide sequence ID" value="NZ_JAJAGO010000014.1"/>
</dbReference>
<comment type="caution">
    <text evidence="4">The sequence shown here is derived from an EMBL/GenBank/DDBJ whole genome shotgun (WGS) entry which is preliminary data.</text>
</comment>
<dbReference type="SUPFAM" id="SSF52317">
    <property type="entry name" value="Class I glutamine amidotransferase-like"/>
    <property type="match status" value="1"/>
</dbReference>
<sequence>MKRTARLAILAGALLLGSSAIPSGYAAQDDRPHGEKKPMKGENVLVFSKTAGYRHGSIPDGIAAIERMGKQNGFKVDATEDASRFTPENLERYDAVVWLSTTGDVLNDTQQTAFQEYIRSGGGYVGVHAAADTEYDWPWYGELTGAWFDSHPEIQGVTVNVEDHDHPATAHLGDTWQREDELYNYKSNPREKTRVLATLDEGTYTGGNMGDHPITWCQDFEGGRSFYTGLGHTNESFTEPEYQQHLLGGIQYATGAVAAECAPGEDGEEPEYTPIFDGTSLEGWSQAGPGSFELSEEDGTITSTGGMGMLWYEARELSSYSLKLDWRMAGDDNSGVFVGFPASDDPWSAVNNGYEIQIDATDTPDRTTGSVYGFQSADLEARDAALNPPGEWNSYEIRVEGEQLQVWLNGELINEYTNTDPARSLTDGYIGLQNHGDADEVSFRDVQLKDLTPPAP</sequence>
<dbReference type="Proteomes" id="UP001156389">
    <property type="component" value="Unassembled WGS sequence"/>
</dbReference>
<feature type="signal peptide" evidence="1">
    <location>
        <begin position="1"/>
        <end position="26"/>
    </location>
</feature>
<proteinExistence type="predicted"/>
<dbReference type="Pfam" id="PF06283">
    <property type="entry name" value="ThuA"/>
    <property type="match status" value="1"/>
</dbReference>
<keyword evidence="5" id="KW-1185">Reference proteome</keyword>
<feature type="domain" description="ThuA-like" evidence="2">
    <location>
        <begin position="43"/>
        <end position="253"/>
    </location>
</feature>
<dbReference type="EMBL" id="JAJAGO010000014">
    <property type="protein sequence ID" value="MCT2593503.1"/>
    <property type="molecule type" value="Genomic_DNA"/>
</dbReference>
<dbReference type="Pfam" id="PF06439">
    <property type="entry name" value="3keto-disac_hyd"/>
    <property type="match status" value="1"/>
</dbReference>
<evidence type="ECO:0000259" key="2">
    <source>
        <dbReference type="Pfam" id="PF06283"/>
    </source>
</evidence>